<gene>
    <name evidence="1" type="ORF">ICHIAU1_23410</name>
</gene>
<evidence type="ECO:0000313" key="2">
    <source>
        <dbReference type="Proteomes" id="UP000463961"/>
    </source>
</evidence>
<dbReference type="AlphaFoldDB" id="A0A679IDZ7"/>
<sequence>MSSFNALIQELTEALQLKAEIEKEQSLRKALADSHDSGANNLSKVKKLGARFAASLRKVKDESKKSNRERAEALLKSAHAALASGTLDPYRTDLLKQKIQGLERAMKGMK</sequence>
<keyword evidence="2" id="KW-1185">Reference proteome</keyword>
<evidence type="ECO:0000313" key="1">
    <source>
        <dbReference type="EMBL" id="BBU70058.1"/>
    </source>
</evidence>
<protein>
    <submittedName>
        <fullName evidence="1">Uncharacterized protein</fullName>
    </submittedName>
</protein>
<organism evidence="1 2">
    <name type="scientific">Fluviibacter phosphoraccumulans</name>
    <dbReference type="NCBI Taxonomy" id="1751046"/>
    <lineage>
        <taxon>Bacteria</taxon>
        <taxon>Pseudomonadati</taxon>
        <taxon>Pseudomonadota</taxon>
        <taxon>Betaproteobacteria</taxon>
        <taxon>Rhodocyclales</taxon>
        <taxon>Fluviibacteraceae</taxon>
        <taxon>Fluviibacter</taxon>
    </lineage>
</organism>
<reference evidence="2" key="1">
    <citation type="submission" date="2020-01" db="EMBL/GenBank/DDBJ databases">
        <title>Phosphoaccumulans saitamaens gen. nov., sp. nov., a polyphosphate accumulating bacterium isolated from surface river water.</title>
        <authorList>
            <person name="Watanabe K."/>
            <person name="Suda W."/>
        </authorList>
    </citation>
    <scope>NUCLEOTIDE SEQUENCE [LARGE SCALE GENOMIC DNA]</scope>
    <source>
        <strain evidence="2">ICHIAU1</strain>
    </source>
</reference>
<dbReference type="EMBL" id="AP022345">
    <property type="protein sequence ID" value="BBU70058.1"/>
    <property type="molecule type" value="Genomic_DNA"/>
</dbReference>
<proteinExistence type="predicted"/>
<name>A0A679IDZ7_9RHOO</name>
<dbReference type="Proteomes" id="UP000463961">
    <property type="component" value="Chromosome"/>
</dbReference>
<accession>A0A679IDZ7</accession>
<dbReference type="RefSeq" id="WP_162049309.1">
    <property type="nucleotide sequence ID" value="NZ_AP019011.1"/>
</dbReference>